<name>A0AAN8JSB9_PATCE</name>
<keyword evidence="7" id="KW-0333">Golgi apparatus</keyword>
<evidence type="ECO:0000313" key="10">
    <source>
        <dbReference type="EMBL" id="KAK6184127.1"/>
    </source>
</evidence>
<dbReference type="InterPro" id="IPR038757">
    <property type="entry name" value="BRAP"/>
</dbReference>
<keyword evidence="6 9" id="KW-1133">Transmembrane helix</keyword>
<comment type="caution">
    <text evidence="10">The sequence shown here is derived from an EMBL/GenBank/DDBJ whole genome shotgun (WGS) entry which is preliminary data.</text>
</comment>
<proteinExistence type="predicted"/>
<dbReference type="AlphaFoldDB" id="A0AAN8JSB9"/>
<evidence type="ECO:0000256" key="8">
    <source>
        <dbReference type="ARBA" id="ARBA00023136"/>
    </source>
</evidence>
<evidence type="ECO:0000256" key="5">
    <source>
        <dbReference type="ARBA" id="ARBA00022968"/>
    </source>
</evidence>
<accession>A0AAN8JSB9</accession>
<evidence type="ECO:0000256" key="2">
    <source>
        <dbReference type="ARBA" id="ARBA00004496"/>
    </source>
</evidence>
<keyword evidence="5" id="KW-0735">Signal-anchor</keyword>
<keyword evidence="11" id="KW-1185">Reference proteome</keyword>
<evidence type="ECO:0000256" key="6">
    <source>
        <dbReference type="ARBA" id="ARBA00022989"/>
    </source>
</evidence>
<evidence type="ECO:0000313" key="11">
    <source>
        <dbReference type="Proteomes" id="UP001347796"/>
    </source>
</evidence>
<sequence>MGDDSGAVLNQVRSDVTELRQLGEQSGLTSVEINSCISSAFKKKLTIATSEEIAKILKLKNKWSKIRIAFRVWLAFIIIISGLTVIVTQVEYVSNIVDKVTQPYDYYIMRAARLVSLPLHEKYNISSYHNKECLIENPYYEVEEEEEEVDCFRCDGIDSVRVTRLKDENELTDDAFFEPVLFKGLQKRIITFMDIVNLVNREEVLQDSSLLLQQSSVDWMKSLNDLTQPGALEDVYAEENFHIQWTSRRMATSKFLKRLFPRPSVISKNLEIIIEKDLYISGPGAGGVPLETGTGTTFYIQGSGSRTLSFTPQTGCEDTCFAFDVTTEPGDVVIFPDSWYVELLANEEDEISVSFVGRTG</sequence>
<keyword evidence="8 9" id="KW-0472">Membrane</keyword>
<comment type="subcellular location">
    <subcellularLocation>
        <location evidence="2">Cytoplasm</location>
    </subcellularLocation>
    <subcellularLocation>
        <location evidence="1">Golgi apparatus membrane</location>
        <topology evidence="1">Single-pass type II membrane protein</topology>
    </subcellularLocation>
</comment>
<evidence type="ECO:0000256" key="3">
    <source>
        <dbReference type="ARBA" id="ARBA00022490"/>
    </source>
</evidence>
<evidence type="ECO:0000256" key="4">
    <source>
        <dbReference type="ARBA" id="ARBA00022692"/>
    </source>
</evidence>
<protein>
    <submittedName>
        <fullName evidence="10">Uncharacterized protein</fullName>
    </submittedName>
</protein>
<organism evidence="10 11">
    <name type="scientific">Patella caerulea</name>
    <name type="common">Rayed Mediterranean limpet</name>
    <dbReference type="NCBI Taxonomy" id="87958"/>
    <lineage>
        <taxon>Eukaryota</taxon>
        <taxon>Metazoa</taxon>
        <taxon>Spiralia</taxon>
        <taxon>Lophotrochozoa</taxon>
        <taxon>Mollusca</taxon>
        <taxon>Gastropoda</taxon>
        <taxon>Patellogastropoda</taxon>
        <taxon>Patelloidea</taxon>
        <taxon>Patellidae</taxon>
        <taxon>Patella</taxon>
    </lineage>
</organism>
<dbReference type="EMBL" id="JAZGQO010000006">
    <property type="protein sequence ID" value="KAK6184127.1"/>
    <property type="molecule type" value="Genomic_DNA"/>
</dbReference>
<evidence type="ECO:0000256" key="7">
    <source>
        <dbReference type="ARBA" id="ARBA00023034"/>
    </source>
</evidence>
<dbReference type="PANTHER" id="PTHR35259:SF1">
    <property type="entry name" value="BOMBESIN RECEPTOR-ACTIVATED PROTEIN C6ORF89"/>
    <property type="match status" value="1"/>
</dbReference>
<dbReference type="Proteomes" id="UP001347796">
    <property type="component" value="Unassembled WGS sequence"/>
</dbReference>
<reference evidence="10 11" key="1">
    <citation type="submission" date="2024-01" db="EMBL/GenBank/DDBJ databases">
        <title>The genome of the rayed Mediterranean limpet Patella caerulea (Linnaeus, 1758).</title>
        <authorList>
            <person name="Anh-Thu Weber A."/>
            <person name="Halstead-Nussloch G."/>
        </authorList>
    </citation>
    <scope>NUCLEOTIDE SEQUENCE [LARGE SCALE GENOMIC DNA]</scope>
    <source>
        <strain evidence="10">AATW-2023a</strain>
        <tissue evidence="10">Whole specimen</tissue>
    </source>
</reference>
<feature type="transmembrane region" description="Helical" evidence="9">
    <location>
        <begin position="68"/>
        <end position="87"/>
    </location>
</feature>
<gene>
    <name evidence="10" type="ORF">SNE40_006653</name>
</gene>
<dbReference type="GO" id="GO:0000139">
    <property type="term" value="C:Golgi membrane"/>
    <property type="evidence" value="ECO:0007669"/>
    <property type="project" value="UniProtKB-SubCell"/>
</dbReference>
<evidence type="ECO:0000256" key="9">
    <source>
        <dbReference type="SAM" id="Phobius"/>
    </source>
</evidence>
<dbReference type="PANTHER" id="PTHR35259">
    <property type="entry name" value="BOMBESIN RECEPTOR-ACTIVATED PROTEIN C6ORF89"/>
    <property type="match status" value="1"/>
</dbReference>
<keyword evidence="3" id="KW-0963">Cytoplasm</keyword>
<keyword evidence="4 9" id="KW-0812">Transmembrane</keyword>
<evidence type="ECO:0000256" key="1">
    <source>
        <dbReference type="ARBA" id="ARBA00004323"/>
    </source>
</evidence>